<dbReference type="RefSeq" id="WP_078931049.1">
    <property type="nucleotide sequence ID" value="NZ_CAMEQG010000008.1"/>
</dbReference>
<evidence type="ECO:0000313" key="8">
    <source>
        <dbReference type="EMBL" id="SJZ82114.1"/>
    </source>
</evidence>
<keyword evidence="2" id="KW-1003">Cell membrane</keyword>
<reference evidence="8 9" key="1">
    <citation type="submission" date="2017-02" db="EMBL/GenBank/DDBJ databases">
        <authorList>
            <person name="Peterson S.W."/>
        </authorList>
    </citation>
    <scope>NUCLEOTIDE SEQUENCE [LARGE SCALE GENOMIC DNA]</scope>
    <source>
        <strain evidence="8 9">ATCC BAA-909</strain>
    </source>
</reference>
<feature type="transmembrane region" description="Helical" evidence="6">
    <location>
        <begin position="215"/>
        <end position="234"/>
    </location>
</feature>
<dbReference type="OrthoDB" id="363046at2"/>
<proteinExistence type="predicted"/>
<dbReference type="Proteomes" id="UP000190395">
    <property type="component" value="Unassembled WGS sequence"/>
</dbReference>
<evidence type="ECO:0000256" key="2">
    <source>
        <dbReference type="ARBA" id="ARBA00022475"/>
    </source>
</evidence>
<dbReference type="InterPro" id="IPR014710">
    <property type="entry name" value="RmlC-like_jellyroll"/>
</dbReference>
<evidence type="ECO:0000256" key="5">
    <source>
        <dbReference type="ARBA" id="ARBA00023136"/>
    </source>
</evidence>
<dbReference type="STRING" id="225004.SAMN02745152_01303"/>
<dbReference type="PANTHER" id="PTHR30213">
    <property type="entry name" value="INNER MEMBRANE PROTEIN YHJD"/>
    <property type="match status" value="1"/>
</dbReference>
<dbReference type="Pfam" id="PF03631">
    <property type="entry name" value="Virul_fac_BrkB"/>
    <property type="match status" value="1"/>
</dbReference>
<feature type="transmembrane region" description="Helical" evidence="6">
    <location>
        <begin position="35"/>
        <end position="57"/>
    </location>
</feature>
<evidence type="ECO:0000256" key="1">
    <source>
        <dbReference type="ARBA" id="ARBA00004651"/>
    </source>
</evidence>
<gene>
    <name evidence="8" type="ORF">SAMN02745152_01303</name>
</gene>
<sequence>MKKRAVTIVTFAQSVFLNLKLFFQNGLLSYSSACSFDLIFSVVPVLLMTILIAVRFLHASPELLTSIYSAIPELQKYFDPRSVISAFQTPKKFSTLEFLLLFFIVWMARRLFASVFAAMRNIFHDQQQRRALFNQILAFVFEFIFVSIIVSFLFAYMSIKTILKLPFFERFPQLDFIYDSILNGKFLTSLFNLFIFIVVVLMYKIGSGTKPKFRLCLLSGFVCTVSFWIFRTILHSFINISRYNLIYGVLGNVIVLLLDIFFFFVFFMFFAQYIFVCQFFDELLLGELYLLPKKEDSTFSEKLKRTLFIRPDFLLANQIALTYLAPGEKLYKEGDQNTFAYYILKGCIKLDRSEYEDTLFYYRGDFFGELNCILVKPRSSTATAITDTTLVKIRGKNFRFLVKSNQQVTQKVLKELSEYLTKLKKHSL</sequence>
<dbReference type="GeneID" id="303367541"/>
<dbReference type="AlphaFoldDB" id="A0A1T4NSE7"/>
<dbReference type="InterPro" id="IPR000595">
    <property type="entry name" value="cNMP-bd_dom"/>
</dbReference>
<dbReference type="GO" id="GO:0005886">
    <property type="term" value="C:plasma membrane"/>
    <property type="evidence" value="ECO:0007669"/>
    <property type="project" value="UniProtKB-SubCell"/>
</dbReference>
<dbReference type="Pfam" id="PF00027">
    <property type="entry name" value="cNMP_binding"/>
    <property type="match status" value="1"/>
</dbReference>
<keyword evidence="5 6" id="KW-0472">Membrane</keyword>
<keyword evidence="9" id="KW-1185">Reference proteome</keyword>
<dbReference type="CDD" id="cd00038">
    <property type="entry name" value="CAP_ED"/>
    <property type="match status" value="1"/>
</dbReference>
<organism evidence="8 9">
    <name type="scientific">Treponema berlinense</name>
    <dbReference type="NCBI Taxonomy" id="225004"/>
    <lineage>
        <taxon>Bacteria</taxon>
        <taxon>Pseudomonadati</taxon>
        <taxon>Spirochaetota</taxon>
        <taxon>Spirochaetia</taxon>
        <taxon>Spirochaetales</taxon>
        <taxon>Treponemataceae</taxon>
        <taxon>Treponema</taxon>
    </lineage>
</organism>
<dbReference type="Gene3D" id="2.60.120.10">
    <property type="entry name" value="Jelly Rolls"/>
    <property type="match status" value="1"/>
</dbReference>
<dbReference type="SUPFAM" id="SSF51206">
    <property type="entry name" value="cAMP-binding domain-like"/>
    <property type="match status" value="1"/>
</dbReference>
<keyword evidence="4 6" id="KW-1133">Transmembrane helix</keyword>
<evidence type="ECO:0000256" key="4">
    <source>
        <dbReference type="ARBA" id="ARBA00022989"/>
    </source>
</evidence>
<accession>A0A1T4NSE7</accession>
<comment type="subcellular location">
    <subcellularLocation>
        <location evidence="1">Cell membrane</location>
        <topology evidence="1">Multi-pass membrane protein</topology>
    </subcellularLocation>
</comment>
<evidence type="ECO:0000259" key="7">
    <source>
        <dbReference type="PROSITE" id="PS50042"/>
    </source>
</evidence>
<feature type="transmembrane region" description="Helical" evidence="6">
    <location>
        <begin position="176"/>
        <end position="203"/>
    </location>
</feature>
<dbReference type="PROSITE" id="PS50042">
    <property type="entry name" value="CNMP_BINDING_3"/>
    <property type="match status" value="1"/>
</dbReference>
<dbReference type="PANTHER" id="PTHR30213:SF0">
    <property type="entry name" value="UPF0761 MEMBRANE PROTEIN YIHY"/>
    <property type="match status" value="1"/>
</dbReference>
<feature type="transmembrane region" description="Helical" evidence="6">
    <location>
        <begin position="131"/>
        <end position="156"/>
    </location>
</feature>
<evidence type="ECO:0000313" key="9">
    <source>
        <dbReference type="Proteomes" id="UP000190395"/>
    </source>
</evidence>
<protein>
    <submittedName>
        <fullName evidence="8">Membrane protein</fullName>
    </submittedName>
</protein>
<evidence type="ECO:0000256" key="6">
    <source>
        <dbReference type="SAM" id="Phobius"/>
    </source>
</evidence>
<feature type="transmembrane region" description="Helical" evidence="6">
    <location>
        <begin position="98"/>
        <end position="119"/>
    </location>
</feature>
<name>A0A1T4NSE7_9SPIR</name>
<dbReference type="InterPro" id="IPR017039">
    <property type="entry name" value="Virul_fac_BrkB"/>
</dbReference>
<dbReference type="EMBL" id="FUXC01000007">
    <property type="protein sequence ID" value="SJZ82114.1"/>
    <property type="molecule type" value="Genomic_DNA"/>
</dbReference>
<dbReference type="SMART" id="SM00100">
    <property type="entry name" value="cNMP"/>
    <property type="match status" value="1"/>
</dbReference>
<evidence type="ECO:0000256" key="3">
    <source>
        <dbReference type="ARBA" id="ARBA00022692"/>
    </source>
</evidence>
<feature type="transmembrane region" description="Helical" evidence="6">
    <location>
        <begin position="246"/>
        <end position="270"/>
    </location>
</feature>
<keyword evidence="3 6" id="KW-0812">Transmembrane</keyword>
<feature type="domain" description="Cyclic nucleotide-binding" evidence="7">
    <location>
        <begin position="323"/>
        <end position="419"/>
    </location>
</feature>
<dbReference type="InterPro" id="IPR018490">
    <property type="entry name" value="cNMP-bd_dom_sf"/>
</dbReference>